<keyword evidence="2" id="KW-1185">Reference proteome</keyword>
<protein>
    <submittedName>
        <fullName evidence="1">Uncharacterized protein</fullName>
    </submittedName>
</protein>
<evidence type="ECO:0000313" key="1">
    <source>
        <dbReference type="EMBL" id="KAI5405677.1"/>
    </source>
</evidence>
<dbReference type="EMBL" id="JAMSHJ010000005">
    <property type="protein sequence ID" value="KAI5405677.1"/>
    <property type="molecule type" value="Genomic_DNA"/>
</dbReference>
<evidence type="ECO:0000313" key="2">
    <source>
        <dbReference type="Proteomes" id="UP001058974"/>
    </source>
</evidence>
<gene>
    <name evidence="1" type="ORF">KIW84_052442</name>
</gene>
<dbReference type="Proteomes" id="UP001058974">
    <property type="component" value="Chromosome 5"/>
</dbReference>
<feature type="non-terminal residue" evidence="1">
    <location>
        <position position="1"/>
    </location>
</feature>
<dbReference type="Gramene" id="Psat05G0244200-T1">
    <property type="protein sequence ID" value="KAI5405677.1"/>
    <property type="gene ID" value="KIW84_052442"/>
</dbReference>
<accession>A0A9D4WQ40</accession>
<sequence length="104" mass="10737">VSLCGGVIKFVKASGPRSLIAALSYTIAASSAVSKVPNQSRTLRAGSRISAAHFPHGLCRTPRNFLPLVIAGTFTGLLTVDVSPAGLFLLTTALAAASISTRWI</sequence>
<dbReference type="AlphaFoldDB" id="A0A9D4WQ40"/>
<organism evidence="1 2">
    <name type="scientific">Pisum sativum</name>
    <name type="common">Garden pea</name>
    <name type="synonym">Lathyrus oleraceus</name>
    <dbReference type="NCBI Taxonomy" id="3888"/>
    <lineage>
        <taxon>Eukaryota</taxon>
        <taxon>Viridiplantae</taxon>
        <taxon>Streptophyta</taxon>
        <taxon>Embryophyta</taxon>
        <taxon>Tracheophyta</taxon>
        <taxon>Spermatophyta</taxon>
        <taxon>Magnoliopsida</taxon>
        <taxon>eudicotyledons</taxon>
        <taxon>Gunneridae</taxon>
        <taxon>Pentapetalae</taxon>
        <taxon>rosids</taxon>
        <taxon>fabids</taxon>
        <taxon>Fabales</taxon>
        <taxon>Fabaceae</taxon>
        <taxon>Papilionoideae</taxon>
        <taxon>50 kb inversion clade</taxon>
        <taxon>NPAAA clade</taxon>
        <taxon>Hologalegina</taxon>
        <taxon>IRL clade</taxon>
        <taxon>Fabeae</taxon>
        <taxon>Lathyrus</taxon>
    </lineage>
</organism>
<name>A0A9D4WQ40_PEA</name>
<comment type="caution">
    <text evidence="1">The sequence shown here is derived from an EMBL/GenBank/DDBJ whole genome shotgun (WGS) entry which is preliminary data.</text>
</comment>
<reference evidence="1 2" key="1">
    <citation type="journal article" date="2022" name="Nat. Genet.">
        <title>Improved pea reference genome and pan-genome highlight genomic features and evolutionary characteristics.</title>
        <authorList>
            <person name="Yang T."/>
            <person name="Liu R."/>
            <person name="Luo Y."/>
            <person name="Hu S."/>
            <person name="Wang D."/>
            <person name="Wang C."/>
            <person name="Pandey M.K."/>
            <person name="Ge S."/>
            <person name="Xu Q."/>
            <person name="Li N."/>
            <person name="Li G."/>
            <person name="Huang Y."/>
            <person name="Saxena R.K."/>
            <person name="Ji Y."/>
            <person name="Li M."/>
            <person name="Yan X."/>
            <person name="He Y."/>
            <person name="Liu Y."/>
            <person name="Wang X."/>
            <person name="Xiang C."/>
            <person name="Varshney R.K."/>
            <person name="Ding H."/>
            <person name="Gao S."/>
            <person name="Zong X."/>
        </authorList>
    </citation>
    <scope>NUCLEOTIDE SEQUENCE [LARGE SCALE GENOMIC DNA]</scope>
    <source>
        <strain evidence="1 2">cv. Zhongwan 6</strain>
    </source>
</reference>
<proteinExistence type="predicted"/>